<proteinExistence type="predicted"/>
<dbReference type="InterPro" id="IPR016789">
    <property type="entry name" value="UCP021389"/>
</dbReference>
<evidence type="ECO:0000313" key="1">
    <source>
        <dbReference type="EMBL" id="PCK22798.1"/>
    </source>
</evidence>
<gene>
    <name evidence="1" type="ORF">CEY02_03085</name>
</gene>
<dbReference type="EMBL" id="NKHG01000017">
    <property type="protein sequence ID" value="PCK22798.1"/>
    <property type="molecule type" value="Genomic_DNA"/>
</dbReference>
<name>A0A2A5IZP8_BACPU</name>
<dbReference type="Proteomes" id="UP000228754">
    <property type="component" value="Unassembled WGS sequence"/>
</dbReference>
<organism evidence="1 2">
    <name type="scientific">Bacillus pumilus</name>
    <name type="common">Bacillus mesentericus</name>
    <dbReference type="NCBI Taxonomy" id="1408"/>
    <lineage>
        <taxon>Bacteria</taxon>
        <taxon>Bacillati</taxon>
        <taxon>Bacillota</taxon>
        <taxon>Bacilli</taxon>
        <taxon>Bacillales</taxon>
        <taxon>Bacillaceae</taxon>
        <taxon>Bacillus</taxon>
    </lineage>
</organism>
<dbReference type="Pfam" id="PF10049">
    <property type="entry name" value="DUF2283"/>
    <property type="match status" value="1"/>
</dbReference>
<evidence type="ECO:0008006" key="3">
    <source>
        <dbReference type="Google" id="ProtNLM"/>
    </source>
</evidence>
<protein>
    <recommendedName>
        <fullName evidence="3">DUF2283 domain-containing protein</fullName>
    </recommendedName>
</protein>
<sequence length="112" mass="12918">MKRKITYDQTIDIGYIYITPSTENVSIKETIELDVNECINVDIDQENRVAGLELFAEEAEVLRHTPVYEDEYSLRLTDQDVLSTYHLSGVEFHFSKPDHQGLIGFKLVDPLK</sequence>
<dbReference type="OrthoDB" id="2911799at2"/>
<accession>A0A2A5IZP8</accession>
<dbReference type="AlphaFoldDB" id="A0A2A5IZP8"/>
<evidence type="ECO:0000313" key="2">
    <source>
        <dbReference type="Proteomes" id="UP000228754"/>
    </source>
</evidence>
<reference evidence="1 2" key="1">
    <citation type="submission" date="2017-06" db="EMBL/GenBank/DDBJ databases">
        <title>Draft Genome Sequence of Bacillus sp Strain 36R Isolated from saline sediment at Atanasia, Sonora, Mexico.</title>
        <authorList>
            <person name="Sanchez Diaz R."/>
            <person name="Quiroz Macias M.E."/>
            <person name="Ibarra Gamez J.C."/>
            <person name="Enciso Ibarra J."/>
            <person name="Gomez Gil B."/>
            <person name="Galaviz Silva L."/>
        </authorList>
    </citation>
    <scope>NUCLEOTIDE SEQUENCE [LARGE SCALE GENOMIC DNA]</scope>
    <source>
        <strain evidence="1 2">36R_ATNSAL</strain>
    </source>
</reference>
<comment type="caution">
    <text evidence="1">The sequence shown here is derived from an EMBL/GenBank/DDBJ whole genome shotgun (WGS) entry which is preliminary data.</text>
</comment>
<dbReference type="PIRSF" id="PIRSF021389">
    <property type="entry name" value="UCP021389"/>
    <property type="match status" value="1"/>
</dbReference>
<dbReference type="InterPro" id="IPR019270">
    <property type="entry name" value="DUF2283"/>
</dbReference>